<evidence type="ECO:0000256" key="1">
    <source>
        <dbReference type="SAM" id="SignalP"/>
    </source>
</evidence>
<dbReference type="Gene3D" id="2.60.40.10">
    <property type="entry name" value="Immunoglobulins"/>
    <property type="match status" value="1"/>
</dbReference>
<dbReference type="CDD" id="cd14947">
    <property type="entry name" value="NBR1_like"/>
    <property type="match status" value="1"/>
</dbReference>
<protein>
    <recommendedName>
        <fullName evidence="2">Nbr1 FW domain-containing protein</fullName>
    </recommendedName>
</protein>
<feature type="signal peptide" evidence="1">
    <location>
        <begin position="1"/>
        <end position="24"/>
    </location>
</feature>
<dbReference type="InterPro" id="IPR032350">
    <property type="entry name" value="Nbr1_FW"/>
</dbReference>
<reference evidence="3" key="1">
    <citation type="journal article" date="2005" name="Environ. Microbiol.">
        <title>Genetic and functional properties of uncultivated thermophilic crenarchaeotes from a subsurface gold mine as revealed by analysis of genome fragments.</title>
        <authorList>
            <person name="Nunoura T."/>
            <person name="Hirayama H."/>
            <person name="Takami H."/>
            <person name="Oida H."/>
            <person name="Nishi S."/>
            <person name="Shimamura S."/>
            <person name="Suzuki Y."/>
            <person name="Inagaki F."/>
            <person name="Takai K."/>
            <person name="Nealson K.H."/>
            <person name="Horikoshi K."/>
        </authorList>
    </citation>
    <scope>NUCLEOTIDE SEQUENCE</scope>
</reference>
<gene>
    <name evidence="3" type="ORF">HGMM_F17E05C06</name>
</gene>
<name>H5SER0_9CHLR</name>
<dbReference type="PANTHER" id="PTHR20930">
    <property type="entry name" value="OVARIAN CARCINOMA ANTIGEN CA125-RELATED"/>
    <property type="match status" value="1"/>
</dbReference>
<feature type="chain" id="PRO_5003597347" description="Nbr1 FW domain-containing protein" evidence="1">
    <location>
        <begin position="25"/>
        <end position="200"/>
    </location>
</feature>
<dbReference type="PROSITE" id="PS51257">
    <property type="entry name" value="PROKAR_LIPOPROTEIN"/>
    <property type="match status" value="1"/>
</dbReference>
<feature type="domain" description="Nbr1 FW" evidence="2">
    <location>
        <begin position="101"/>
        <end position="199"/>
    </location>
</feature>
<evidence type="ECO:0000313" key="3">
    <source>
        <dbReference type="EMBL" id="BAL54646.1"/>
    </source>
</evidence>
<reference evidence="3" key="2">
    <citation type="journal article" date="2012" name="PLoS ONE">
        <title>A Deeply Branching Thermophilic Bacterium with an Ancient Acetyl-CoA Pathway Dominates a Subsurface Ecosystem.</title>
        <authorList>
            <person name="Takami H."/>
            <person name="Noguchi H."/>
            <person name="Takaki Y."/>
            <person name="Uchiyama I."/>
            <person name="Toyoda A."/>
            <person name="Nishi S."/>
            <person name="Chee G.-J."/>
            <person name="Arai W."/>
            <person name="Nunoura T."/>
            <person name="Itoh T."/>
            <person name="Hattori M."/>
            <person name="Takai K."/>
        </authorList>
    </citation>
    <scope>NUCLEOTIDE SEQUENCE</scope>
</reference>
<dbReference type="PANTHER" id="PTHR20930:SF0">
    <property type="entry name" value="PROTEIN ILRUN"/>
    <property type="match status" value="1"/>
</dbReference>
<organism evidence="3">
    <name type="scientific">uncultured Chloroflexota bacterium</name>
    <dbReference type="NCBI Taxonomy" id="166587"/>
    <lineage>
        <taxon>Bacteria</taxon>
        <taxon>Bacillati</taxon>
        <taxon>Chloroflexota</taxon>
        <taxon>environmental samples</taxon>
    </lineage>
</organism>
<dbReference type="InterPro" id="IPR013783">
    <property type="entry name" value="Ig-like_fold"/>
</dbReference>
<evidence type="ECO:0000259" key="2">
    <source>
        <dbReference type="Pfam" id="PF16158"/>
    </source>
</evidence>
<sequence length="200" mass="21146">MTRKDSLFLLLLAFLIACTPAASAPPTPTTDLAQLYLNAMQTVVAEVTLTAAAFSPTPEPTATFTPAPSPTAGTPAITLEFSPTPVPCNSLTFDPATVDVNYPDGTIVSPGQEFTKTWRVKNNGSCTWGTGYGLVYAGYADRMNGIPQPLPKAVLPNEEVLVSVLFRAPTKAGEYLSAWRMSAPIGGPFGKPLFVKIVVP</sequence>
<accession>H5SER0</accession>
<dbReference type="AlphaFoldDB" id="H5SER0"/>
<proteinExistence type="predicted"/>
<dbReference type="EMBL" id="AP011696">
    <property type="protein sequence ID" value="BAL54646.1"/>
    <property type="molecule type" value="Genomic_DNA"/>
</dbReference>
<keyword evidence="1" id="KW-0732">Signal</keyword>
<dbReference type="Pfam" id="PF16158">
    <property type="entry name" value="N_BRCA1_IG"/>
    <property type="match status" value="1"/>
</dbReference>